<name>A0A5A5U7M8_LEUCI</name>
<organism evidence="2 3">
    <name type="scientific">Leuconostoc citreum</name>
    <dbReference type="NCBI Taxonomy" id="33964"/>
    <lineage>
        <taxon>Bacteria</taxon>
        <taxon>Bacillati</taxon>
        <taxon>Bacillota</taxon>
        <taxon>Bacilli</taxon>
        <taxon>Lactobacillales</taxon>
        <taxon>Lactobacillaceae</taxon>
        <taxon>Leuconostoc</taxon>
    </lineage>
</organism>
<feature type="transmembrane region" description="Helical" evidence="1">
    <location>
        <begin position="41"/>
        <end position="62"/>
    </location>
</feature>
<comment type="caution">
    <text evidence="2">The sequence shown here is derived from an EMBL/GenBank/DDBJ whole genome shotgun (WGS) entry which is preliminary data.</text>
</comment>
<protein>
    <submittedName>
        <fullName evidence="2">Uncharacterized protein</fullName>
    </submittedName>
</protein>
<dbReference type="RefSeq" id="WP_133286168.1">
    <property type="nucleotide sequence ID" value="NZ_BJJW01000025.1"/>
</dbReference>
<evidence type="ECO:0000256" key="1">
    <source>
        <dbReference type="SAM" id="Phobius"/>
    </source>
</evidence>
<keyword evidence="1" id="KW-1133">Transmembrane helix</keyword>
<proteinExistence type="predicted"/>
<reference evidence="2 3" key="1">
    <citation type="submission" date="2019-04" db="EMBL/GenBank/DDBJ databases">
        <title>A pseudo-fructophilic Leuconostoc citreum strain F192-5 isolated from peel of satsuma mandarin: the first report for isolation and characterization of strain-dependent fructophilic-like characteristics.</title>
        <authorList>
            <person name="Maeno S."/>
            <person name="Tanizawa Y."/>
            <person name="Kajikawa A."/>
            <person name="Kanesaki Y."/>
            <person name="Kubota E."/>
            <person name="Arita M."/>
            <person name="Leon D."/>
            <person name="Endo A."/>
        </authorList>
    </citation>
    <scope>NUCLEOTIDE SEQUENCE [LARGE SCALE GENOMIC DNA]</scope>
    <source>
        <strain evidence="2 3">F192-5</strain>
    </source>
</reference>
<dbReference type="Proteomes" id="UP000323274">
    <property type="component" value="Unassembled WGS sequence"/>
</dbReference>
<sequence>MKLPHLFKQAKENRQKMLKQAEKQWQNFYANQHKSPVQNQVIYYMIGGFVFVAILKLLSHWIGG</sequence>
<dbReference type="AlphaFoldDB" id="A0A5A5U7M8"/>
<gene>
    <name evidence="2" type="ORF">LCIT_19710</name>
</gene>
<evidence type="ECO:0000313" key="2">
    <source>
        <dbReference type="EMBL" id="GDZ84729.1"/>
    </source>
</evidence>
<keyword evidence="1" id="KW-0472">Membrane</keyword>
<accession>A0A5A5U7M8</accession>
<keyword evidence="1" id="KW-0812">Transmembrane</keyword>
<dbReference type="EMBL" id="BJJW01000025">
    <property type="protein sequence ID" value="GDZ84729.1"/>
    <property type="molecule type" value="Genomic_DNA"/>
</dbReference>
<evidence type="ECO:0000313" key="3">
    <source>
        <dbReference type="Proteomes" id="UP000323274"/>
    </source>
</evidence>